<feature type="chain" id="PRO_5039394943" description="Lipoprotein" evidence="2">
    <location>
        <begin position="18"/>
        <end position="371"/>
    </location>
</feature>
<dbReference type="AlphaFoldDB" id="A0A9D7SQD4"/>
<keyword evidence="2" id="KW-0732">Signal</keyword>
<evidence type="ECO:0000313" key="3">
    <source>
        <dbReference type="EMBL" id="MBK9981315.1"/>
    </source>
</evidence>
<evidence type="ECO:0000313" key="4">
    <source>
        <dbReference type="Proteomes" id="UP000808337"/>
    </source>
</evidence>
<evidence type="ECO:0008006" key="5">
    <source>
        <dbReference type="Google" id="ProtNLM"/>
    </source>
</evidence>
<sequence length="371" mass="41550">MKKIFLACFIISCFNLACTSNSKDNNTSQNSSQQDIEKGKQIESGSASKPTVLKLIKHQVMDTEGTGMVASTYLLPEDWTVQDKLYWEYRDATVPIRFQSLMKNGDGTLQIHIYPDVRASWYTGPSGTNGYRPPSDIITGMKDLIKTERKGKNITYVSQKILSDADNHNPSARQKSQSGVINIEYDDNGQTYEEEFYGRLDISDVVTPTVYGNSEAIIWGASGLVSFSAPKGKLEESRKIAQTVSSSARLTKPFYNKLAQVLKILSDQTYAQIYQAGQISRIISQTNDQMIANIDASYRQSQQSAERSNAQFSDYIRGVDHYSDAGSDVQLPSGYDNAWVNDRGEYILTNSTGYDPGRDYDGNWKQLQRQN</sequence>
<feature type="signal peptide" evidence="2">
    <location>
        <begin position="1"/>
        <end position="17"/>
    </location>
</feature>
<feature type="region of interest" description="Disordered" evidence="1">
    <location>
        <begin position="24"/>
        <end position="43"/>
    </location>
</feature>
<dbReference type="Proteomes" id="UP000808337">
    <property type="component" value="Unassembled WGS sequence"/>
</dbReference>
<evidence type="ECO:0000256" key="2">
    <source>
        <dbReference type="SAM" id="SignalP"/>
    </source>
</evidence>
<organism evidence="3 4">
    <name type="scientific">Candidatus Opimibacter skivensis</name>
    <dbReference type="NCBI Taxonomy" id="2982028"/>
    <lineage>
        <taxon>Bacteria</taxon>
        <taxon>Pseudomonadati</taxon>
        <taxon>Bacteroidota</taxon>
        <taxon>Saprospiria</taxon>
        <taxon>Saprospirales</taxon>
        <taxon>Saprospiraceae</taxon>
        <taxon>Candidatus Opimibacter</taxon>
    </lineage>
</organism>
<evidence type="ECO:0000256" key="1">
    <source>
        <dbReference type="SAM" id="MobiDB-lite"/>
    </source>
</evidence>
<feature type="compositionally biased region" description="Polar residues" evidence="1">
    <location>
        <begin position="24"/>
        <end position="34"/>
    </location>
</feature>
<proteinExistence type="predicted"/>
<dbReference type="EMBL" id="JADKGY010000001">
    <property type="protein sequence ID" value="MBK9981315.1"/>
    <property type="molecule type" value="Genomic_DNA"/>
</dbReference>
<gene>
    <name evidence="3" type="ORF">IPP15_02635</name>
</gene>
<accession>A0A9D7SQD4</accession>
<reference evidence="3 4" key="1">
    <citation type="submission" date="2020-10" db="EMBL/GenBank/DDBJ databases">
        <title>Connecting structure to function with the recovery of over 1000 high-quality activated sludge metagenome-assembled genomes encoding full-length rRNA genes using long-read sequencing.</title>
        <authorList>
            <person name="Singleton C.M."/>
            <person name="Petriglieri F."/>
            <person name="Kristensen J.M."/>
            <person name="Kirkegaard R.H."/>
            <person name="Michaelsen T.Y."/>
            <person name="Andersen M.H."/>
            <person name="Karst S.M."/>
            <person name="Dueholm M.S."/>
            <person name="Nielsen P.H."/>
            <person name="Albertsen M."/>
        </authorList>
    </citation>
    <scope>NUCLEOTIDE SEQUENCE [LARGE SCALE GENOMIC DNA]</scope>
    <source>
        <strain evidence="3">Ribe_18-Q3-R11-54_MAXAC.273</strain>
    </source>
</reference>
<comment type="caution">
    <text evidence="3">The sequence shown here is derived from an EMBL/GenBank/DDBJ whole genome shotgun (WGS) entry which is preliminary data.</text>
</comment>
<protein>
    <recommendedName>
        <fullName evidence="5">Lipoprotein</fullName>
    </recommendedName>
</protein>
<name>A0A9D7SQD4_9BACT</name>